<dbReference type="Pfam" id="PF01042">
    <property type="entry name" value="Ribonuc_L-PSP"/>
    <property type="match status" value="1"/>
</dbReference>
<dbReference type="PANTHER" id="PTHR11803:SF39">
    <property type="entry name" value="2-IMINOBUTANOATE_2-IMINOPROPANOATE DEAMINASE"/>
    <property type="match status" value="1"/>
</dbReference>
<dbReference type="AlphaFoldDB" id="A0A0A0D7U2"/>
<reference evidence="2 3" key="1">
    <citation type="submission" date="2014-01" db="EMBL/GenBank/DDBJ databases">
        <title>Genome sequence determination for a cystic fibrosis isolate, Inquilinus limosus.</title>
        <authorList>
            <person name="Pino M."/>
            <person name="Di Conza J."/>
            <person name="Gutkind G."/>
        </authorList>
    </citation>
    <scope>NUCLEOTIDE SEQUENCE [LARGE SCALE GENOMIC DNA]</scope>
    <source>
        <strain evidence="2 3">MP06</strain>
    </source>
</reference>
<dbReference type="PANTHER" id="PTHR11803">
    <property type="entry name" value="2-IMINOBUTANOATE/2-IMINOPROPANOATE DEAMINASE RIDA"/>
    <property type="match status" value="1"/>
</dbReference>
<dbReference type="InterPro" id="IPR006175">
    <property type="entry name" value="YjgF/YER057c/UK114"/>
</dbReference>
<gene>
    <name evidence="2" type="ORF">P409_08465</name>
</gene>
<dbReference type="CDD" id="cd00448">
    <property type="entry name" value="YjgF_YER057c_UK114_family"/>
    <property type="match status" value="1"/>
</dbReference>
<dbReference type="GO" id="GO:0005829">
    <property type="term" value="C:cytosol"/>
    <property type="evidence" value="ECO:0007669"/>
    <property type="project" value="TreeGrafter"/>
</dbReference>
<proteinExistence type="inferred from homology"/>
<dbReference type="FunFam" id="3.30.1330.40:FF:000001">
    <property type="entry name" value="L-PSP family endoribonuclease"/>
    <property type="match status" value="1"/>
</dbReference>
<evidence type="ECO:0000313" key="2">
    <source>
        <dbReference type="EMBL" id="KGM34756.1"/>
    </source>
</evidence>
<dbReference type="GO" id="GO:0019239">
    <property type="term" value="F:deaminase activity"/>
    <property type="evidence" value="ECO:0007669"/>
    <property type="project" value="TreeGrafter"/>
</dbReference>
<dbReference type="InterPro" id="IPR035959">
    <property type="entry name" value="RutC-like_sf"/>
</dbReference>
<dbReference type="PROSITE" id="PS01094">
    <property type="entry name" value="UPF0076"/>
    <property type="match status" value="1"/>
</dbReference>
<dbReference type="RefSeq" id="WP_034834269.1">
    <property type="nucleotide sequence ID" value="NZ_JANX01000071.1"/>
</dbReference>
<accession>A0A0A0D7U2</accession>
<dbReference type="InterPro" id="IPR006056">
    <property type="entry name" value="RidA"/>
</dbReference>
<comment type="similarity">
    <text evidence="1">Belongs to the RutC family.</text>
</comment>
<evidence type="ECO:0000313" key="3">
    <source>
        <dbReference type="Proteomes" id="UP000029995"/>
    </source>
</evidence>
<dbReference type="EMBL" id="JANX01000071">
    <property type="protein sequence ID" value="KGM34756.1"/>
    <property type="molecule type" value="Genomic_DNA"/>
</dbReference>
<protein>
    <submittedName>
        <fullName evidence="2">Endoribonuclease L-PSP</fullName>
    </submittedName>
</protein>
<sequence>MARKAVTSAQAQAIGPYSHGVVGRSDLLFLSGQTPIDPATGRLVEGDATVQTERCLANLRHVLEAADLTFDAVVKVNVFLTDMADFAAMNAVYERHFRAPYPARSTIGVAALPLGARVEIEMIAAMPRE</sequence>
<comment type="caution">
    <text evidence="2">The sequence shown here is derived from an EMBL/GenBank/DDBJ whole genome shotgun (WGS) entry which is preliminary data.</text>
</comment>
<dbReference type="SUPFAM" id="SSF55298">
    <property type="entry name" value="YjgF-like"/>
    <property type="match status" value="1"/>
</dbReference>
<evidence type="ECO:0000256" key="1">
    <source>
        <dbReference type="ARBA" id="ARBA00010552"/>
    </source>
</evidence>
<name>A0A0A0D7U2_9PROT</name>
<organism evidence="2 3">
    <name type="scientific">Inquilinus limosus MP06</name>
    <dbReference type="NCBI Taxonomy" id="1398085"/>
    <lineage>
        <taxon>Bacteria</taxon>
        <taxon>Pseudomonadati</taxon>
        <taxon>Pseudomonadota</taxon>
        <taxon>Alphaproteobacteria</taxon>
        <taxon>Rhodospirillales</taxon>
        <taxon>Rhodospirillaceae</taxon>
        <taxon>Inquilinus</taxon>
    </lineage>
</organism>
<dbReference type="Gene3D" id="3.30.1330.40">
    <property type="entry name" value="RutC-like"/>
    <property type="match status" value="1"/>
</dbReference>
<dbReference type="OrthoDB" id="9809792at2"/>
<dbReference type="NCBIfam" id="TIGR00004">
    <property type="entry name" value="Rid family detoxifying hydrolase"/>
    <property type="match status" value="1"/>
</dbReference>
<dbReference type="InterPro" id="IPR019897">
    <property type="entry name" value="RidA_CS"/>
</dbReference>
<dbReference type="Proteomes" id="UP000029995">
    <property type="component" value="Unassembled WGS sequence"/>
</dbReference>